<reference evidence="3" key="1">
    <citation type="submission" date="2016-05" db="EMBL/GenBank/DDBJ databases">
        <authorList>
            <person name="Adebesin M.O."/>
            <person name="Ahama K."/>
            <person name="Alekasir E.M.M."/>
            <person name="Ali S."/>
            <person name="Aligholizadeh E."/>
            <person name="Allison J.M."/>
            <person name="Alzaher A."/>
            <person name="Andaya C.D."/>
            <person name="Asfaw S."/>
            <person name="Bansal N."/>
            <person name="Beauchard M.A."/>
            <person name="Betancourt K.A."/>
            <person name="Bhatia B."/>
            <person name="Boretti N.A."/>
            <person name="Brondi J.N."/>
            <person name="Byrd C.E."/>
            <person name="Cao A."/>
            <person name="Cardosa E.A."/>
            <person name="Carter A."/>
            <person name="Chen S."/>
            <person name="Chen Y."/>
            <person name="Clara Vega K."/>
            <person name="Cobuzzi M."/>
            <person name="Conn O.L."/>
            <person name="Crosby I.A."/>
            <person name="Daly S.B."/>
            <person name="DePaz I.X."/>
            <person name="Dhaurali S."/>
            <person name="Dowdy K.M."/>
            <person name="Edokobi N.B."/>
            <person name="Ekanayake A.B."/>
            <person name="Ekekwe S.O."/>
            <person name="Emond M.A."/>
            <person name="Endres L."/>
            <person name="Eng S."/>
            <person name="Felkoski S.A."/>
            <person name="Gant C.D."/>
            <person name="Gaskin B."/>
            <person name="Gondal S."/>
            <person name="Gutmann J."/>
            <person name="Ha T.-A."/>
            <person name="Habteyes H."/>
            <person name="Hariri O."/>
            <person name="Healey R.M."/>
            <person name="Heins J.L."/>
            <person name="Henderson A.L."/>
            <person name="Hernandez F.M.D."/>
            <person name="Hoang P.T."/>
            <person name="Hope K.T."/>
            <person name="Husna A."/>
            <person name="Hussain A."/>
            <person name="Imani O."/>
            <person name="Jackson N.L."/>
            <person name="Jacob V.M."/>
            <person name="Kang C."/>
            <person name="Kantov R.M."/>
            <person name="Kavuru S."/>
            <person name="Kerr M.S.-J.E."/>
            <person name="Khan O.A."/>
            <person name="Khan T.M."/>
            <person name="King T."/>
            <person name="Kulkarni R."/>
            <person name="Li A."/>
            <person name="Maczka C."/>
            <person name="Maisonet E."/>
            <person name="Majethia P.M."/>
            <person name="Malik D.A."/>
            <person name="Mariam A."/>
            <person name="Marquess E.B."/>
            <person name="Mattison J."/>
            <person name="McDonald N."/>
            <person name="Mehr S."/>
            <person name="Mengers S.R."/>
            <person name="Michaels D.P."/>
            <person name="Mondal S."/>
            <person name="Monney de Bebohi F."/>
            <person name="Nakhleh S.I."/>
            <person name="Ndubuizu N.C."/>
            <person name="Nguyen A.H."/>
            <person name="Nguyen K.M."/>
            <person name="Nguyen M.T."/>
            <person name="Nicholas M.L."/>
            <person name="Nimalan J.P."/>
            <person name="O'Connell R.A."/>
            <person name="Odoi E."/>
            <person name="Ojo L."/>
            <person name="Okoye A.E."/>
            <person name="Olateru-Olagbegi O."/>
            <person name="Osei K.V."/>
            <person name="Osei-Tutu A."/>
            <person name="Palilla A.M."/>
            <person name="Pancholi S."/>
            <person name="Park J.H.M."/>
            <person name="Patel K."/>
            <person name="Patel P."/>
            <person name="Pennington E."/>
            <person name="Peterson R.E."/>
            <person name="Pon J."/>
            <person name="Pourkarim H."/>
            <person name="Reed M.L."/>
            <person name="Rottman V."/>
            <person name="Salazar J."/>
            <person name="Samet S."/>
            <person name="Sendze O."/>
            <person name="Stelmack M.A."/>
            <person name="Stinnett R."/>
            <person name="Tchouaga A.L.N."/>
            <person name="Thompson E.M."/>
            <person name="Tran N.G."/>
            <person name="Truong T."/>
            <person name="Udo J.A."/>
            <person name="Verona L.T."/>
            <person name="Vu T.-Q."/>
            <person name="Wade J."/>
            <person name="Wang N.Q."/>
            <person name="Waters Z.M."/>
            <person name="Wellman R.J."/>
            <person name="Woldegabreal S."/>
            <person name="Yee A.C."/>
            <person name="Yirefu M."/>
            <person name="Zahangir S."/>
            <person name="Zhai Y."/>
            <person name="Devine C.L."/>
            <person name="Liao K."/>
            <person name="Prasad P.K."/>
            <person name="Ruthenberg K.J."/>
            <person name="Shonk J.A."/>
            <person name="Way M."/>
            <person name="Yousufi H.K."/>
            <person name="Cao L."/>
            <person name="Fox J."/>
            <person name="Hobbs E."/>
            <person name="Kilic S."/>
            <person name="Nunn R."/>
            <person name="Patel R."/>
            <person name="Rubenstein M."/>
            <person name="Erill I."/>
            <person name="Caruso S.M."/>
            <person name="Hughes L.E."/>
            <person name="Garlena R.A."/>
            <person name="Russell D.A."/>
            <person name="Pope W.H."/>
            <person name="Jacobs-Sera D."/>
            <person name="Hendrix R.W."/>
            <person name="Hatfull G.F."/>
        </authorList>
    </citation>
    <scope>NUCLEOTIDE SEQUENCE [LARGE SCALE GENOMIC DNA]</scope>
</reference>
<dbReference type="EMBL" id="KX344445">
    <property type="protein sequence ID" value="ANT41071.1"/>
    <property type="molecule type" value="Genomic_DNA"/>
</dbReference>
<protein>
    <recommendedName>
        <fullName evidence="1">DUF7417 domain-containing protein</fullName>
    </recommendedName>
</protein>
<evidence type="ECO:0000259" key="1">
    <source>
        <dbReference type="Pfam" id="PF24192"/>
    </source>
</evidence>
<dbReference type="InterPro" id="IPR055840">
    <property type="entry name" value="DUF7417"/>
</dbReference>
<dbReference type="RefSeq" id="YP_009287851.1">
    <property type="nucleotide sequence ID" value="NC_031078.1"/>
</dbReference>
<sequence length="67" mass="7464">MSKMGNLVVEMIDYESGNLTDEETLDFFGTLIKSGMVWSLQGHYGRTASSLIEQGWISEDGTVLDYP</sequence>
<evidence type="ECO:0000313" key="2">
    <source>
        <dbReference type="EMBL" id="ANT41071.1"/>
    </source>
</evidence>
<name>A0A1B1PA85_9CAUD</name>
<dbReference type="KEGG" id="vg:29080468"/>
<dbReference type="Proteomes" id="UP000202682">
    <property type="component" value="Segment"/>
</dbReference>
<organism evidence="2 3">
    <name type="scientific">Streptomyces phage Nanodon</name>
    <dbReference type="NCBI Taxonomy" id="1873777"/>
    <lineage>
        <taxon>Viruses</taxon>
        <taxon>Duplodnaviria</taxon>
        <taxon>Heunggongvirae</taxon>
        <taxon>Uroviricota</taxon>
        <taxon>Caudoviricetes</taxon>
        <taxon>Arquatrovirinae</taxon>
        <taxon>Likavirus</taxon>
        <taxon>Likavirus nanodon</taxon>
    </lineage>
</organism>
<dbReference type="OrthoDB" id="27045at10239"/>
<gene>
    <name evidence="2" type="ORF">SEA_NANODON_67</name>
</gene>
<dbReference type="Pfam" id="PF24192">
    <property type="entry name" value="DUF7417"/>
    <property type="match status" value="1"/>
</dbReference>
<accession>A0A1B1PA85</accession>
<proteinExistence type="predicted"/>
<dbReference type="GeneID" id="29080468"/>
<keyword evidence="3" id="KW-1185">Reference proteome</keyword>
<feature type="domain" description="DUF7417" evidence="1">
    <location>
        <begin position="1"/>
        <end position="66"/>
    </location>
</feature>
<evidence type="ECO:0000313" key="3">
    <source>
        <dbReference type="Proteomes" id="UP000202682"/>
    </source>
</evidence>